<evidence type="ECO:0000313" key="1">
    <source>
        <dbReference type="EMBL" id="MPC86268.1"/>
    </source>
</evidence>
<reference evidence="1 2" key="1">
    <citation type="submission" date="2019-05" db="EMBL/GenBank/DDBJ databases">
        <title>Another draft genome of Portunus trituberculatus and its Hox gene families provides insights of decapod evolution.</title>
        <authorList>
            <person name="Jeong J.-H."/>
            <person name="Song I."/>
            <person name="Kim S."/>
            <person name="Choi T."/>
            <person name="Kim D."/>
            <person name="Ryu S."/>
            <person name="Kim W."/>
        </authorList>
    </citation>
    <scope>NUCLEOTIDE SEQUENCE [LARGE SCALE GENOMIC DNA]</scope>
    <source>
        <tissue evidence="1">Muscle</tissue>
    </source>
</reference>
<dbReference type="EMBL" id="VSRR010070968">
    <property type="protein sequence ID" value="MPC86268.1"/>
    <property type="molecule type" value="Genomic_DNA"/>
</dbReference>
<gene>
    <name evidence="1" type="ORF">E2C01_081091</name>
</gene>
<accession>A0A5B7J054</accession>
<name>A0A5B7J054_PORTR</name>
<proteinExistence type="predicted"/>
<keyword evidence="2" id="KW-1185">Reference proteome</keyword>
<comment type="caution">
    <text evidence="1">The sequence shown here is derived from an EMBL/GenBank/DDBJ whole genome shotgun (WGS) entry which is preliminary data.</text>
</comment>
<dbReference type="AlphaFoldDB" id="A0A5B7J054"/>
<protein>
    <submittedName>
        <fullName evidence="1">Uncharacterized protein</fullName>
    </submittedName>
</protein>
<evidence type="ECO:0000313" key="2">
    <source>
        <dbReference type="Proteomes" id="UP000324222"/>
    </source>
</evidence>
<sequence>MERPDPLLKGRKWLRADSNGKVHGKTRELFDVPCHPPTYCTPFTYPPTSTRIPGTHHPLLPRPRDKTAAIRGITDSTKLLNASQVKGRTPVTERRCGD</sequence>
<organism evidence="1 2">
    <name type="scientific">Portunus trituberculatus</name>
    <name type="common">Swimming crab</name>
    <name type="synonym">Neptunus trituberculatus</name>
    <dbReference type="NCBI Taxonomy" id="210409"/>
    <lineage>
        <taxon>Eukaryota</taxon>
        <taxon>Metazoa</taxon>
        <taxon>Ecdysozoa</taxon>
        <taxon>Arthropoda</taxon>
        <taxon>Crustacea</taxon>
        <taxon>Multicrustacea</taxon>
        <taxon>Malacostraca</taxon>
        <taxon>Eumalacostraca</taxon>
        <taxon>Eucarida</taxon>
        <taxon>Decapoda</taxon>
        <taxon>Pleocyemata</taxon>
        <taxon>Brachyura</taxon>
        <taxon>Eubrachyura</taxon>
        <taxon>Portunoidea</taxon>
        <taxon>Portunidae</taxon>
        <taxon>Portuninae</taxon>
        <taxon>Portunus</taxon>
    </lineage>
</organism>
<dbReference type="Proteomes" id="UP000324222">
    <property type="component" value="Unassembled WGS sequence"/>
</dbReference>